<dbReference type="SUPFAM" id="SSF51735">
    <property type="entry name" value="NAD(P)-binding Rossmann-fold domains"/>
    <property type="match status" value="1"/>
</dbReference>
<dbReference type="CDD" id="cd00464">
    <property type="entry name" value="SK"/>
    <property type="match status" value="1"/>
</dbReference>
<evidence type="ECO:0000313" key="6">
    <source>
        <dbReference type="Proteomes" id="UP000254777"/>
    </source>
</evidence>
<dbReference type="GO" id="GO:0009423">
    <property type="term" value="P:chorismate biosynthetic process"/>
    <property type="evidence" value="ECO:0007669"/>
    <property type="project" value="UniProtKB-UniRule"/>
</dbReference>
<dbReference type="GO" id="GO:0050661">
    <property type="term" value="F:NADP binding"/>
    <property type="evidence" value="ECO:0007669"/>
    <property type="project" value="TreeGrafter"/>
</dbReference>
<feature type="binding site" evidence="3">
    <location>
        <position position="256"/>
    </location>
    <ligand>
        <name>Mg(2+)</name>
        <dbReference type="ChEBI" id="CHEBI:18420"/>
    </ligand>
</feature>
<dbReference type="InterPro" id="IPR013708">
    <property type="entry name" value="Shikimate_DH-bd_N"/>
</dbReference>
<feature type="binding site" evidence="3">
    <location>
        <position position="353"/>
    </location>
    <ligand>
        <name>ATP</name>
        <dbReference type="ChEBI" id="CHEBI:30616"/>
    </ligand>
</feature>
<keyword evidence="3" id="KW-0460">Magnesium</keyword>
<gene>
    <name evidence="5" type="primary">aroE</name>
    <name evidence="3" type="synonym">aroK</name>
    <name evidence="5" type="ORF">NCTC11088_01088</name>
</gene>
<proteinExistence type="inferred from homology"/>
<sequence length="403" mass="46165">MEYGLLGEKLGHSFSKEIHNLIGKYQYDLYEKKIDEIEDFLKSGIYGFNVTIPYKIEIMKYLDEISPIAKKIGCVNTVYKKDGKWIGDNTDYFGFKYTLESLKEEISSAIILGDGATSKTVATVLEDKKIEFQKISRKKTPYYSQIEEFLNVELIVNTTPIGMYPNNGENLISIKNFKNLKGVIDVVYNPLITSLLFEAREMGIPHSNGLMMLVAQAVKAAEIFTETKIENIREITSEMMKQENIVLVGMPDSGKSSIAPLIAEKMSREFVDLDLEIEKFSGEKIDDIFKKYGEAKFREMETEVCKKFGKLNGLVISTGGGVVIREENYQPLKQNGKIYLLKRELNELHLENRPLSKEYGTAEQLWQKREKQYLRFADKTIENTSVKKAAEEIIEDFNENISY</sequence>
<evidence type="ECO:0000259" key="4">
    <source>
        <dbReference type="Pfam" id="PF08501"/>
    </source>
</evidence>
<comment type="pathway">
    <text evidence="3">Metabolic intermediate biosynthesis; chorismate biosynthesis; chorismate from D-erythrose 4-phosphate and phosphoenolpyruvate: step 5/7.</text>
</comment>
<dbReference type="GO" id="GO:0000287">
    <property type="term" value="F:magnesium ion binding"/>
    <property type="evidence" value="ECO:0007669"/>
    <property type="project" value="UniProtKB-UniRule"/>
</dbReference>
<dbReference type="EC" id="2.7.1.71" evidence="3"/>
<dbReference type="Gene3D" id="3.40.50.300">
    <property type="entry name" value="P-loop containing nucleotide triphosphate hydrolases"/>
    <property type="match status" value="1"/>
</dbReference>
<dbReference type="GO" id="GO:0004764">
    <property type="term" value="F:shikimate 3-dehydrogenase (NADP+) activity"/>
    <property type="evidence" value="ECO:0007669"/>
    <property type="project" value="InterPro"/>
</dbReference>
<comment type="similarity">
    <text evidence="3">Belongs to the shikimate kinase family.</text>
</comment>
<dbReference type="InterPro" id="IPR046346">
    <property type="entry name" value="Aminoacid_DH-like_N_sf"/>
</dbReference>
<dbReference type="SUPFAM" id="SSF52540">
    <property type="entry name" value="P-loop containing nucleoside triphosphate hydrolases"/>
    <property type="match status" value="1"/>
</dbReference>
<feature type="binding site" evidence="3">
    <location>
        <position position="274"/>
    </location>
    <ligand>
        <name>substrate</name>
    </ligand>
</feature>
<comment type="function">
    <text evidence="3">Catalyzes the specific phosphorylation of the 3-hydroxyl group of shikimic acid using ATP as a cosubstrate.</text>
</comment>
<dbReference type="Gene3D" id="3.40.50.10860">
    <property type="entry name" value="Leucine Dehydrogenase, chain A, domain 1"/>
    <property type="match status" value="1"/>
</dbReference>
<dbReference type="Gene3D" id="3.40.50.720">
    <property type="entry name" value="NAD(P)-binding Rossmann-like Domain"/>
    <property type="match status" value="1"/>
</dbReference>
<dbReference type="SUPFAM" id="SSF53223">
    <property type="entry name" value="Aminoacid dehydrogenase-like, N-terminal domain"/>
    <property type="match status" value="1"/>
</dbReference>
<dbReference type="HAMAP" id="MF_00109">
    <property type="entry name" value="Shikimate_kinase"/>
    <property type="match status" value="1"/>
</dbReference>
<keyword evidence="3" id="KW-0479">Metal-binding</keyword>
<dbReference type="CDD" id="cd01065">
    <property type="entry name" value="NAD_bind_Shikimate_DH"/>
    <property type="match status" value="1"/>
</dbReference>
<name>A0A379DBQ7_9FIRM</name>
<protein>
    <recommendedName>
        <fullName evidence="3">Shikimate kinase</fullName>
        <shortName evidence="3">SK</shortName>
        <ecNumber evidence="3">2.7.1.71</ecNumber>
    </recommendedName>
</protein>
<dbReference type="GO" id="GO:0008652">
    <property type="term" value="P:amino acid biosynthetic process"/>
    <property type="evidence" value="ECO:0007669"/>
    <property type="project" value="UniProtKB-KW"/>
</dbReference>
<dbReference type="GO" id="GO:0005829">
    <property type="term" value="C:cytosol"/>
    <property type="evidence" value="ECO:0007669"/>
    <property type="project" value="TreeGrafter"/>
</dbReference>
<evidence type="ECO:0000256" key="2">
    <source>
        <dbReference type="ARBA" id="ARBA00023141"/>
    </source>
</evidence>
<dbReference type="AlphaFoldDB" id="A0A379DBQ7"/>
<dbReference type="PANTHER" id="PTHR21089">
    <property type="entry name" value="SHIKIMATE DEHYDROGENASE"/>
    <property type="match status" value="1"/>
</dbReference>
<dbReference type="InterPro" id="IPR031322">
    <property type="entry name" value="Shikimate/glucono_kinase"/>
</dbReference>
<comment type="catalytic activity">
    <reaction evidence="3">
        <text>shikimate + ATP = 3-phosphoshikimate + ADP + H(+)</text>
        <dbReference type="Rhea" id="RHEA:13121"/>
        <dbReference type="ChEBI" id="CHEBI:15378"/>
        <dbReference type="ChEBI" id="CHEBI:30616"/>
        <dbReference type="ChEBI" id="CHEBI:36208"/>
        <dbReference type="ChEBI" id="CHEBI:145989"/>
        <dbReference type="ChEBI" id="CHEBI:456216"/>
        <dbReference type="EC" id="2.7.1.71"/>
    </reaction>
</comment>
<dbReference type="UniPathway" id="UPA00053">
    <property type="reaction ID" value="UER00088"/>
</dbReference>
<keyword evidence="5" id="KW-0560">Oxidoreductase</keyword>
<comment type="subunit">
    <text evidence="3">Monomer.</text>
</comment>
<dbReference type="GO" id="GO:0009073">
    <property type="term" value="P:aromatic amino acid family biosynthetic process"/>
    <property type="evidence" value="ECO:0007669"/>
    <property type="project" value="UniProtKB-KW"/>
</dbReference>
<dbReference type="InterPro" id="IPR022893">
    <property type="entry name" value="Shikimate_DH_fam"/>
</dbReference>
<dbReference type="Pfam" id="PF08501">
    <property type="entry name" value="Shikimate_dh_N"/>
    <property type="match status" value="1"/>
</dbReference>
<dbReference type="InterPro" id="IPR036291">
    <property type="entry name" value="NAD(P)-bd_dom_sf"/>
</dbReference>
<keyword evidence="2 3" id="KW-0057">Aromatic amino acid biosynthesis</keyword>
<feature type="binding site" evidence="3">
    <location>
        <position position="298"/>
    </location>
    <ligand>
        <name>substrate</name>
    </ligand>
</feature>
<dbReference type="InterPro" id="IPR000623">
    <property type="entry name" value="Shikimate_kinase/TSH1"/>
</dbReference>
<feature type="binding site" evidence="3">
    <location>
        <begin position="252"/>
        <end position="257"/>
    </location>
    <ligand>
        <name>ATP</name>
        <dbReference type="ChEBI" id="CHEBI:30616"/>
    </ligand>
</feature>
<feature type="domain" description="Shikimate dehydrogenase substrate binding N-terminal" evidence="4">
    <location>
        <begin position="5"/>
        <end position="78"/>
    </location>
</feature>
<dbReference type="GO" id="GO:0019632">
    <property type="term" value="P:shikimate metabolic process"/>
    <property type="evidence" value="ECO:0007669"/>
    <property type="project" value="TreeGrafter"/>
</dbReference>
<comment type="subcellular location">
    <subcellularLocation>
        <location evidence="3">Cytoplasm</location>
    </subcellularLocation>
</comment>
<dbReference type="PANTHER" id="PTHR21089:SF1">
    <property type="entry name" value="BIFUNCTIONAL 3-DEHYDROQUINATE DEHYDRATASE_SHIKIMATE DEHYDROGENASE, CHLOROPLASTIC"/>
    <property type="match status" value="1"/>
</dbReference>
<dbReference type="GO" id="GO:0004765">
    <property type="term" value="F:shikimate kinase activity"/>
    <property type="evidence" value="ECO:0007669"/>
    <property type="project" value="UniProtKB-UniRule"/>
</dbReference>
<dbReference type="RefSeq" id="WP_004820186.1">
    <property type="nucleotide sequence ID" value="NZ_UGTH01000001.1"/>
</dbReference>
<keyword evidence="3" id="KW-0418">Kinase</keyword>
<dbReference type="EMBL" id="UGTH01000001">
    <property type="protein sequence ID" value="SUB75299.1"/>
    <property type="molecule type" value="Genomic_DNA"/>
</dbReference>
<comment type="cofactor">
    <cofactor evidence="3">
        <name>Mg(2+)</name>
        <dbReference type="ChEBI" id="CHEBI:18420"/>
    </cofactor>
    <text evidence="3">Binds 1 Mg(2+) ion per subunit.</text>
</comment>
<evidence type="ECO:0000256" key="1">
    <source>
        <dbReference type="ARBA" id="ARBA00004871"/>
    </source>
</evidence>
<keyword evidence="3" id="KW-0547">Nucleotide-binding</keyword>
<dbReference type="Proteomes" id="UP000254777">
    <property type="component" value="Unassembled WGS sequence"/>
</dbReference>
<comment type="pathway">
    <text evidence="1">Metabolic intermediate biosynthesis; chorismate biosynthesis; chorismate from D-erythrose 4-phosphate and phosphoenolpyruvate: step 4/7.</text>
</comment>
<reference evidence="5 6" key="1">
    <citation type="submission" date="2018-06" db="EMBL/GenBank/DDBJ databases">
        <authorList>
            <consortium name="Pathogen Informatics"/>
            <person name="Doyle S."/>
        </authorList>
    </citation>
    <scope>NUCLEOTIDE SEQUENCE [LARGE SCALE GENOMIC DNA]</scope>
    <source>
        <strain evidence="5 6">NCTC11088</strain>
    </source>
</reference>
<dbReference type="PRINTS" id="PR01100">
    <property type="entry name" value="SHIKIMTKNASE"/>
</dbReference>
<evidence type="ECO:0000313" key="5">
    <source>
        <dbReference type="EMBL" id="SUB75299.1"/>
    </source>
</evidence>
<dbReference type="InterPro" id="IPR027417">
    <property type="entry name" value="P-loop_NTPase"/>
</dbReference>
<keyword evidence="3" id="KW-0963">Cytoplasm</keyword>
<organism evidence="5 6">
    <name type="scientific">Peptoniphilus indolicus</name>
    <dbReference type="NCBI Taxonomy" id="33030"/>
    <lineage>
        <taxon>Bacteria</taxon>
        <taxon>Bacillati</taxon>
        <taxon>Bacillota</taxon>
        <taxon>Tissierellia</taxon>
        <taxon>Tissierellales</taxon>
        <taxon>Peptoniphilaceae</taxon>
        <taxon>Peptoniphilus</taxon>
    </lineage>
</organism>
<comment type="caution">
    <text evidence="3">Lacks conserved residue(s) required for the propagation of feature annotation.</text>
</comment>
<keyword evidence="3" id="KW-0808">Transferase</keyword>
<accession>A0A379DBQ7</accession>
<keyword evidence="3" id="KW-0067">ATP-binding</keyword>
<dbReference type="Pfam" id="PF01202">
    <property type="entry name" value="SKI"/>
    <property type="match status" value="1"/>
</dbReference>
<keyword evidence="3" id="KW-0028">Amino-acid biosynthesis</keyword>
<dbReference type="GO" id="GO:0005524">
    <property type="term" value="F:ATP binding"/>
    <property type="evidence" value="ECO:0007669"/>
    <property type="project" value="UniProtKB-UniRule"/>
</dbReference>
<feature type="binding site" evidence="3">
    <location>
        <position position="320"/>
    </location>
    <ligand>
        <name>substrate</name>
    </ligand>
</feature>
<feature type="binding site" evidence="3">
    <location>
        <position position="369"/>
    </location>
    <ligand>
        <name>substrate</name>
    </ligand>
</feature>
<evidence type="ECO:0000256" key="3">
    <source>
        <dbReference type="HAMAP-Rule" id="MF_00109"/>
    </source>
</evidence>